<dbReference type="GO" id="GO:0006412">
    <property type="term" value="P:translation"/>
    <property type="evidence" value="ECO:0007669"/>
    <property type="project" value="InterPro"/>
</dbReference>
<accession>A0A811XYQ7</accession>
<comment type="caution">
    <text evidence="2">The sequence shown here is derived from an EMBL/GenBank/DDBJ whole genome shotgun (WGS) entry which is preliminary data.</text>
</comment>
<keyword evidence="3" id="KW-1185">Reference proteome</keyword>
<dbReference type="GO" id="GO:0005840">
    <property type="term" value="C:ribosome"/>
    <property type="evidence" value="ECO:0007669"/>
    <property type="project" value="InterPro"/>
</dbReference>
<organism evidence="2 3">
    <name type="scientific">Nyctereutes procyonoides</name>
    <name type="common">Raccoon dog</name>
    <name type="synonym">Canis procyonoides</name>
    <dbReference type="NCBI Taxonomy" id="34880"/>
    <lineage>
        <taxon>Eukaryota</taxon>
        <taxon>Metazoa</taxon>
        <taxon>Chordata</taxon>
        <taxon>Craniata</taxon>
        <taxon>Vertebrata</taxon>
        <taxon>Euteleostomi</taxon>
        <taxon>Mammalia</taxon>
        <taxon>Eutheria</taxon>
        <taxon>Laurasiatheria</taxon>
        <taxon>Carnivora</taxon>
        <taxon>Caniformia</taxon>
        <taxon>Canidae</taxon>
        <taxon>Nyctereutes</taxon>
    </lineage>
</organism>
<protein>
    <submittedName>
        <fullName evidence="2">(raccoon dog) hypothetical protein</fullName>
    </submittedName>
</protein>
<name>A0A811XYQ7_NYCPR</name>
<proteinExistence type="predicted"/>
<feature type="region of interest" description="Disordered" evidence="1">
    <location>
        <begin position="34"/>
        <end position="124"/>
    </location>
</feature>
<dbReference type="Proteomes" id="UP000645828">
    <property type="component" value="Unassembled WGS sequence"/>
</dbReference>
<gene>
    <name evidence="2" type="ORF">NYPRO_LOCUS2461</name>
</gene>
<dbReference type="PANTHER" id="PTHR10052">
    <property type="entry name" value="60S RIBOSOMAL PROTEIN L18A"/>
    <property type="match status" value="1"/>
</dbReference>
<dbReference type="InterPro" id="IPR021138">
    <property type="entry name" value="Ribosomal_eL20_eukaryotes"/>
</dbReference>
<evidence type="ECO:0000256" key="1">
    <source>
        <dbReference type="SAM" id="MobiDB-lite"/>
    </source>
</evidence>
<evidence type="ECO:0000313" key="2">
    <source>
        <dbReference type="EMBL" id="CAD7669667.1"/>
    </source>
</evidence>
<feature type="compositionally biased region" description="Polar residues" evidence="1">
    <location>
        <begin position="96"/>
        <end position="124"/>
    </location>
</feature>
<dbReference type="EMBL" id="CAJHUB010000653">
    <property type="protein sequence ID" value="CAD7669667.1"/>
    <property type="molecule type" value="Genomic_DNA"/>
</dbReference>
<dbReference type="GO" id="GO:0003735">
    <property type="term" value="F:structural constituent of ribosome"/>
    <property type="evidence" value="ECO:0007669"/>
    <property type="project" value="InterPro"/>
</dbReference>
<evidence type="ECO:0000313" key="3">
    <source>
        <dbReference type="Proteomes" id="UP000645828"/>
    </source>
</evidence>
<reference evidence="2" key="1">
    <citation type="submission" date="2020-12" db="EMBL/GenBank/DDBJ databases">
        <authorList>
            <consortium name="Molecular Ecology Group"/>
        </authorList>
    </citation>
    <scope>NUCLEOTIDE SEQUENCE</scope>
    <source>
        <strain evidence="2">TBG_1078</strain>
    </source>
</reference>
<dbReference type="AlphaFoldDB" id="A0A811XYQ7"/>
<sequence length="124" mass="13659">MQKSSGETVYCAQVSEKPPLRVTDVGIWLRCDSRSGTRGVAGVPGPAPRRRRRPVLPGPGARHRARAHSIQIVTREETAASKTPRPHRVLRPQHQPRFTTKRPNTSSQGVPRSAQVNSSGKNKK</sequence>